<keyword evidence="6 10" id="KW-0378">Hydrolase</keyword>
<name>A0ABY4WKL0_9BACL</name>
<keyword evidence="4 10" id="KW-0699">rRNA-binding</keyword>
<keyword evidence="8 10" id="KW-0694">RNA-binding</keyword>
<comment type="cofactor">
    <cofactor evidence="10">
        <name>Zn(2+)</name>
        <dbReference type="ChEBI" id="CHEBI:29105"/>
    </cofactor>
    <text evidence="10">Binds 1 zinc ion per subunit.</text>
</comment>
<reference evidence="13" key="1">
    <citation type="submission" date="2022-06" db="EMBL/GenBank/DDBJ databases">
        <title>Genome sequencing of Brevibacillus sp. BB3-R1.</title>
        <authorList>
            <person name="Heo J."/>
            <person name="Lee D."/>
            <person name="Won M."/>
            <person name="Han B.-H."/>
            <person name="Hong S.-B."/>
            <person name="Kwon S.-W."/>
        </authorList>
    </citation>
    <scope>NUCLEOTIDE SEQUENCE</scope>
    <source>
        <strain evidence="13">BB3-R1</strain>
    </source>
</reference>
<dbReference type="InterPro" id="IPR031944">
    <property type="entry name" value="RsgA_N"/>
</dbReference>
<feature type="binding site" evidence="10">
    <location>
        <position position="247"/>
    </location>
    <ligand>
        <name>Zn(2+)</name>
        <dbReference type="ChEBI" id="CHEBI:29105"/>
    </ligand>
</feature>
<proteinExistence type="inferred from homology"/>
<evidence type="ECO:0000256" key="10">
    <source>
        <dbReference type="HAMAP-Rule" id="MF_01820"/>
    </source>
</evidence>
<dbReference type="InterPro" id="IPR027417">
    <property type="entry name" value="P-loop_NTPase"/>
</dbReference>
<dbReference type="NCBIfam" id="TIGR00157">
    <property type="entry name" value="ribosome small subunit-dependent GTPase A"/>
    <property type="match status" value="1"/>
</dbReference>
<accession>A0ABY4WKL0</accession>
<dbReference type="HAMAP" id="MF_01820">
    <property type="entry name" value="GTPase_RsgA"/>
    <property type="match status" value="1"/>
</dbReference>
<feature type="binding site" evidence="10">
    <location>
        <position position="252"/>
    </location>
    <ligand>
        <name>Zn(2+)</name>
        <dbReference type="ChEBI" id="CHEBI:29105"/>
    </ligand>
</feature>
<comment type="subunit">
    <text evidence="10">Monomer. Associates with 30S ribosomal subunit, binds 16S rRNA.</text>
</comment>
<feature type="binding site" evidence="10">
    <location>
        <begin position="165"/>
        <end position="173"/>
    </location>
    <ligand>
        <name>GTP</name>
        <dbReference type="ChEBI" id="CHEBI:37565"/>
    </ligand>
</feature>
<dbReference type="PROSITE" id="PS51721">
    <property type="entry name" value="G_CP"/>
    <property type="match status" value="1"/>
</dbReference>
<feature type="binding site" evidence="10">
    <location>
        <position position="254"/>
    </location>
    <ligand>
        <name>Zn(2+)</name>
        <dbReference type="ChEBI" id="CHEBI:29105"/>
    </ligand>
</feature>
<feature type="domain" description="EngC GTPase" evidence="11">
    <location>
        <begin position="74"/>
        <end position="221"/>
    </location>
</feature>
<comment type="similarity">
    <text evidence="10">Belongs to the TRAFAC class YlqF/YawG GTPase family. RsgA subfamily.</text>
</comment>
<keyword evidence="1 10" id="KW-0963">Cytoplasm</keyword>
<dbReference type="InterPro" id="IPR012340">
    <property type="entry name" value="NA-bd_OB-fold"/>
</dbReference>
<evidence type="ECO:0000259" key="11">
    <source>
        <dbReference type="PROSITE" id="PS50936"/>
    </source>
</evidence>
<evidence type="ECO:0000256" key="6">
    <source>
        <dbReference type="ARBA" id="ARBA00022801"/>
    </source>
</evidence>
<feature type="domain" description="CP-type G" evidence="12">
    <location>
        <begin position="65"/>
        <end position="223"/>
    </location>
</feature>
<sequence>MPEGRIVKALSGFYYVDDGEKVYQCRARGLFKKKGAKINPLVGDWVVYDAISDTEGFVMEVGERANELVRPPISNVDQAILVFSMVEPAFTAYLLDKFLVHTENAGIDSVIVLSKADKADQSEVEEIVQKYEAVGYTVIPTSTKEERGIDEVREVLRDRISVFAGQSGVGKSSLINRLFPGMSLQTGDISQKLGRGRHTTRHVELIKLEEGGYVADTPGFSSLEFIGIDELQLAEAFRDFAALSSQCKFRGCLHVSEPSCAVQAALEEGSLNPERYEHYKQFREELKEYQRRNKPW</sequence>
<evidence type="ECO:0000256" key="2">
    <source>
        <dbReference type="ARBA" id="ARBA00022517"/>
    </source>
</evidence>
<keyword evidence="14" id="KW-1185">Reference proteome</keyword>
<comment type="subcellular location">
    <subcellularLocation>
        <location evidence="10">Cytoplasm</location>
    </subcellularLocation>
</comment>
<dbReference type="InterPro" id="IPR004881">
    <property type="entry name" value="Ribosome_biogen_GTPase_RsgA"/>
</dbReference>
<evidence type="ECO:0000313" key="14">
    <source>
        <dbReference type="Proteomes" id="UP001056500"/>
    </source>
</evidence>
<dbReference type="EC" id="3.6.1.-" evidence="10"/>
<evidence type="ECO:0000313" key="13">
    <source>
        <dbReference type="EMBL" id="USG67662.1"/>
    </source>
</evidence>
<dbReference type="CDD" id="cd01854">
    <property type="entry name" value="YjeQ_EngC"/>
    <property type="match status" value="1"/>
</dbReference>
<dbReference type="PROSITE" id="PS50936">
    <property type="entry name" value="ENGC_GTPASE"/>
    <property type="match status" value="1"/>
</dbReference>
<dbReference type="SUPFAM" id="SSF52540">
    <property type="entry name" value="P-loop containing nucleoside triphosphate hydrolases"/>
    <property type="match status" value="1"/>
</dbReference>
<protein>
    <recommendedName>
        <fullName evidence="10">Small ribosomal subunit biogenesis GTPase RsgA</fullName>
        <ecNumber evidence="10">3.6.1.-</ecNumber>
    </recommendedName>
</protein>
<keyword evidence="5 10" id="KW-0547">Nucleotide-binding</keyword>
<dbReference type="Proteomes" id="UP001056500">
    <property type="component" value="Chromosome"/>
</dbReference>
<dbReference type="Gene3D" id="3.40.50.300">
    <property type="entry name" value="P-loop containing nucleotide triphosphate hydrolases"/>
    <property type="match status" value="1"/>
</dbReference>
<dbReference type="InterPro" id="IPR010914">
    <property type="entry name" value="RsgA_GTPase_dom"/>
</dbReference>
<dbReference type="SUPFAM" id="SSF50249">
    <property type="entry name" value="Nucleic acid-binding proteins"/>
    <property type="match status" value="1"/>
</dbReference>
<feature type="binding site" evidence="10">
    <location>
        <position position="260"/>
    </location>
    <ligand>
        <name>Zn(2+)</name>
        <dbReference type="ChEBI" id="CHEBI:29105"/>
    </ligand>
</feature>
<comment type="function">
    <text evidence="10">One of several proteins that assist in the late maturation steps of the functional core of the 30S ribosomal subunit. Helps release RbfA from mature subunits. May play a role in the assembly of ribosomal proteins into the subunit. Circularly permuted GTPase that catalyzes slow GTP hydrolysis, GTPase activity is stimulated by the 30S ribosomal subunit.</text>
</comment>
<dbReference type="RefSeq" id="WP_251874760.1">
    <property type="nucleotide sequence ID" value="NZ_CP098755.1"/>
</dbReference>
<keyword evidence="9 10" id="KW-0342">GTP-binding</keyword>
<dbReference type="Gene3D" id="2.40.50.140">
    <property type="entry name" value="Nucleic acid-binding proteins"/>
    <property type="match status" value="1"/>
</dbReference>
<evidence type="ECO:0000256" key="7">
    <source>
        <dbReference type="ARBA" id="ARBA00022833"/>
    </source>
</evidence>
<keyword evidence="2 10" id="KW-0690">Ribosome biogenesis</keyword>
<dbReference type="CDD" id="cd04466">
    <property type="entry name" value="S1_YloQ_GTPase"/>
    <property type="match status" value="1"/>
</dbReference>
<dbReference type="Pfam" id="PF16745">
    <property type="entry name" value="RsgA_N"/>
    <property type="match status" value="1"/>
</dbReference>
<feature type="binding site" evidence="10">
    <location>
        <begin position="114"/>
        <end position="117"/>
    </location>
    <ligand>
        <name>GTP</name>
        <dbReference type="ChEBI" id="CHEBI:37565"/>
    </ligand>
</feature>
<evidence type="ECO:0000256" key="5">
    <source>
        <dbReference type="ARBA" id="ARBA00022741"/>
    </source>
</evidence>
<dbReference type="PANTHER" id="PTHR32120">
    <property type="entry name" value="SMALL RIBOSOMAL SUBUNIT BIOGENESIS GTPASE RSGA"/>
    <property type="match status" value="1"/>
</dbReference>
<dbReference type="InterPro" id="IPR030378">
    <property type="entry name" value="G_CP_dom"/>
</dbReference>
<dbReference type="EMBL" id="CP098755">
    <property type="protein sequence ID" value="USG67662.1"/>
    <property type="molecule type" value="Genomic_DNA"/>
</dbReference>
<dbReference type="PANTHER" id="PTHR32120:SF11">
    <property type="entry name" value="SMALL RIBOSOMAL SUBUNIT BIOGENESIS GTPASE RSGA 1, MITOCHONDRIAL-RELATED"/>
    <property type="match status" value="1"/>
</dbReference>
<evidence type="ECO:0000256" key="9">
    <source>
        <dbReference type="ARBA" id="ARBA00023134"/>
    </source>
</evidence>
<evidence type="ECO:0000259" key="12">
    <source>
        <dbReference type="PROSITE" id="PS51721"/>
    </source>
</evidence>
<evidence type="ECO:0000256" key="8">
    <source>
        <dbReference type="ARBA" id="ARBA00022884"/>
    </source>
</evidence>
<evidence type="ECO:0000256" key="3">
    <source>
        <dbReference type="ARBA" id="ARBA00022723"/>
    </source>
</evidence>
<dbReference type="Gene3D" id="1.10.40.50">
    <property type="entry name" value="Probable gtpase engc, domain 3"/>
    <property type="match status" value="1"/>
</dbReference>
<dbReference type="Pfam" id="PF03193">
    <property type="entry name" value="RsgA_GTPase"/>
    <property type="match status" value="1"/>
</dbReference>
<keyword evidence="7 10" id="KW-0862">Zinc</keyword>
<keyword evidence="3 10" id="KW-0479">Metal-binding</keyword>
<evidence type="ECO:0000256" key="4">
    <source>
        <dbReference type="ARBA" id="ARBA00022730"/>
    </source>
</evidence>
<organism evidence="13 14">
    <name type="scientific">Brevibacillus ruminantium</name>
    <dbReference type="NCBI Taxonomy" id="2950604"/>
    <lineage>
        <taxon>Bacteria</taxon>
        <taxon>Bacillati</taxon>
        <taxon>Bacillota</taxon>
        <taxon>Bacilli</taxon>
        <taxon>Bacillales</taxon>
        <taxon>Paenibacillaceae</taxon>
        <taxon>Brevibacillus</taxon>
    </lineage>
</organism>
<evidence type="ECO:0000256" key="1">
    <source>
        <dbReference type="ARBA" id="ARBA00022490"/>
    </source>
</evidence>
<gene>
    <name evidence="10 13" type="primary">rsgA</name>
    <name evidence="13" type="ORF">NDK47_10450</name>
</gene>